<accession>A0A9P9G7F6</accession>
<feature type="non-terminal residue" evidence="2">
    <location>
        <position position="1"/>
    </location>
</feature>
<feature type="region of interest" description="Disordered" evidence="1">
    <location>
        <begin position="43"/>
        <end position="62"/>
    </location>
</feature>
<gene>
    <name evidence="2" type="ORF">B0J15DRAFT_377572</name>
</gene>
<dbReference type="OrthoDB" id="3551822at2759"/>
<dbReference type="AlphaFoldDB" id="A0A9P9G7F6"/>
<sequence length="89" mass="10468">KRNRSNENFMKRWYTFKKNCFEVHQGYDAEVYICIRRRGEKYEFKSTGKAPPLSEEEKNESFPLPVQVTAADFARTRSQGSIGSKGQRR</sequence>
<name>A0A9P9G7F6_FUSSL</name>
<proteinExistence type="predicted"/>
<protein>
    <submittedName>
        <fullName evidence="2">Uncharacterized protein</fullName>
    </submittedName>
</protein>
<organism evidence="2 3">
    <name type="scientific">Fusarium solani</name>
    <name type="common">Filamentous fungus</name>
    <dbReference type="NCBI Taxonomy" id="169388"/>
    <lineage>
        <taxon>Eukaryota</taxon>
        <taxon>Fungi</taxon>
        <taxon>Dikarya</taxon>
        <taxon>Ascomycota</taxon>
        <taxon>Pezizomycotina</taxon>
        <taxon>Sordariomycetes</taxon>
        <taxon>Hypocreomycetidae</taxon>
        <taxon>Hypocreales</taxon>
        <taxon>Nectriaceae</taxon>
        <taxon>Fusarium</taxon>
        <taxon>Fusarium solani species complex</taxon>
    </lineage>
</organism>
<feature type="non-terminal residue" evidence="2">
    <location>
        <position position="89"/>
    </location>
</feature>
<dbReference type="Proteomes" id="UP000736672">
    <property type="component" value="Unassembled WGS sequence"/>
</dbReference>
<keyword evidence="3" id="KW-1185">Reference proteome</keyword>
<comment type="caution">
    <text evidence="2">The sequence shown here is derived from an EMBL/GenBank/DDBJ whole genome shotgun (WGS) entry which is preliminary data.</text>
</comment>
<reference evidence="2" key="1">
    <citation type="journal article" date="2021" name="Nat. Commun.">
        <title>Genetic determinants of endophytism in the Arabidopsis root mycobiome.</title>
        <authorList>
            <person name="Mesny F."/>
            <person name="Miyauchi S."/>
            <person name="Thiergart T."/>
            <person name="Pickel B."/>
            <person name="Atanasova L."/>
            <person name="Karlsson M."/>
            <person name="Huettel B."/>
            <person name="Barry K.W."/>
            <person name="Haridas S."/>
            <person name="Chen C."/>
            <person name="Bauer D."/>
            <person name="Andreopoulos W."/>
            <person name="Pangilinan J."/>
            <person name="LaButti K."/>
            <person name="Riley R."/>
            <person name="Lipzen A."/>
            <person name="Clum A."/>
            <person name="Drula E."/>
            <person name="Henrissat B."/>
            <person name="Kohler A."/>
            <person name="Grigoriev I.V."/>
            <person name="Martin F.M."/>
            <person name="Hacquard S."/>
        </authorList>
    </citation>
    <scope>NUCLEOTIDE SEQUENCE</scope>
    <source>
        <strain evidence="2">FSSC 5 MPI-SDFR-AT-0091</strain>
    </source>
</reference>
<evidence type="ECO:0000313" key="3">
    <source>
        <dbReference type="Proteomes" id="UP000736672"/>
    </source>
</evidence>
<evidence type="ECO:0000313" key="2">
    <source>
        <dbReference type="EMBL" id="KAH7234475.1"/>
    </source>
</evidence>
<evidence type="ECO:0000256" key="1">
    <source>
        <dbReference type="SAM" id="MobiDB-lite"/>
    </source>
</evidence>
<dbReference type="EMBL" id="JAGTJS010000025">
    <property type="protein sequence ID" value="KAH7234475.1"/>
    <property type="molecule type" value="Genomic_DNA"/>
</dbReference>